<gene>
    <name evidence="1" type="ORF">TPC1_15196</name>
</gene>
<proteinExistence type="predicted"/>
<reference evidence="1" key="1">
    <citation type="submission" date="2015-07" db="EMBL/GenBank/DDBJ databases">
        <title>Adaptation to a free-living lifestyle via gene acquisitions in the diplomonad Trepomonas sp. PC1.</title>
        <authorList>
            <person name="Xu F."/>
            <person name="Jerlstrom-Hultqvist J."/>
            <person name="Kolisko M."/>
            <person name="Simpson A.G.B."/>
            <person name="Roger A.J."/>
            <person name="Svard S.G."/>
            <person name="Andersson J.O."/>
        </authorList>
    </citation>
    <scope>NUCLEOTIDE SEQUENCE</scope>
    <source>
        <strain evidence="1">PC1</strain>
    </source>
</reference>
<dbReference type="Gene3D" id="1.20.920.60">
    <property type="match status" value="1"/>
</dbReference>
<organism evidence="1">
    <name type="scientific">Trepomonas sp. PC1</name>
    <dbReference type="NCBI Taxonomy" id="1076344"/>
    <lineage>
        <taxon>Eukaryota</taxon>
        <taxon>Metamonada</taxon>
        <taxon>Diplomonadida</taxon>
        <taxon>Hexamitidae</taxon>
        <taxon>Hexamitinae</taxon>
        <taxon>Trepomonas</taxon>
    </lineage>
</organism>
<feature type="non-terminal residue" evidence="1">
    <location>
        <position position="124"/>
    </location>
</feature>
<accession>A0A146K9X4</accession>
<dbReference type="EMBL" id="GDID01003852">
    <property type="protein sequence ID" value="JAP92754.1"/>
    <property type="molecule type" value="Transcribed_RNA"/>
</dbReference>
<feature type="non-terminal residue" evidence="1">
    <location>
        <position position="1"/>
    </location>
</feature>
<evidence type="ECO:0008006" key="2">
    <source>
        <dbReference type="Google" id="ProtNLM"/>
    </source>
</evidence>
<name>A0A146K9X4_9EUKA</name>
<protein>
    <recommendedName>
        <fullName evidence="2">Dynein heavy chain</fullName>
    </recommendedName>
</protein>
<dbReference type="AlphaFoldDB" id="A0A146K9X4"/>
<sequence length="124" mass="14829">WSTQFKNVEQNQDLKDQLYNEMTKQESNALTITFYQPQNSFELIQQFLVNQHFTDLFINFDPILMTDEQIELLQVYIHAPDFNHFTAAETSAFSAGMVNWIILCLKMKQHYDLFFKLETEYNEN</sequence>
<evidence type="ECO:0000313" key="1">
    <source>
        <dbReference type="EMBL" id="JAP92754.1"/>
    </source>
</evidence>